<proteinExistence type="inferred from homology"/>
<feature type="domain" description="RecX second three-helical" evidence="6">
    <location>
        <begin position="56"/>
        <end position="93"/>
    </location>
</feature>
<keyword evidence="4 5" id="KW-0963">Cytoplasm</keyword>
<dbReference type="Pfam" id="PF02631">
    <property type="entry name" value="RecX_HTH2"/>
    <property type="match status" value="1"/>
</dbReference>
<dbReference type="Pfam" id="PF21982">
    <property type="entry name" value="RecX_HTH1"/>
    <property type="match status" value="1"/>
</dbReference>
<evidence type="ECO:0000259" key="7">
    <source>
        <dbReference type="Pfam" id="PF21981"/>
    </source>
</evidence>
<evidence type="ECO:0000259" key="6">
    <source>
        <dbReference type="Pfam" id="PF02631"/>
    </source>
</evidence>
<dbReference type="AlphaFoldDB" id="A0A1H2ZWL5"/>
<evidence type="ECO:0000256" key="3">
    <source>
        <dbReference type="ARBA" id="ARBA00018111"/>
    </source>
</evidence>
<gene>
    <name evidence="5" type="primary">recX</name>
    <name evidence="9" type="ORF">SAMN05421783_11781</name>
</gene>
<dbReference type="InterPro" id="IPR003783">
    <property type="entry name" value="Regulatory_RecX"/>
</dbReference>
<dbReference type="OrthoDB" id="7066780at2"/>
<dbReference type="Gene3D" id="1.10.10.10">
    <property type="entry name" value="Winged helix-like DNA-binding domain superfamily/Winged helix DNA-binding domain"/>
    <property type="match status" value="3"/>
</dbReference>
<comment type="subcellular location">
    <subcellularLocation>
        <location evidence="1 5">Cytoplasm</location>
    </subcellularLocation>
</comment>
<dbReference type="HAMAP" id="MF_01114">
    <property type="entry name" value="RecX"/>
    <property type="match status" value="1"/>
</dbReference>
<dbReference type="STRING" id="1058.SAMN05421783_11781"/>
<dbReference type="InterPro" id="IPR053926">
    <property type="entry name" value="RecX_HTH_1st"/>
</dbReference>
<evidence type="ECO:0000256" key="1">
    <source>
        <dbReference type="ARBA" id="ARBA00004496"/>
    </source>
</evidence>
<keyword evidence="10" id="KW-1185">Reference proteome</keyword>
<comment type="similarity">
    <text evidence="2 5">Belongs to the RecX family.</text>
</comment>
<dbReference type="Proteomes" id="UP000198816">
    <property type="component" value="Unassembled WGS sequence"/>
</dbReference>
<evidence type="ECO:0000313" key="9">
    <source>
        <dbReference type="EMBL" id="SDX21823.1"/>
    </source>
</evidence>
<dbReference type="InterPro" id="IPR053924">
    <property type="entry name" value="RecX_HTH_2nd"/>
</dbReference>
<dbReference type="PANTHER" id="PTHR33602">
    <property type="entry name" value="REGULATORY PROTEIN RECX FAMILY PROTEIN"/>
    <property type="match status" value="1"/>
</dbReference>
<comment type="function">
    <text evidence="5">Modulates RecA activity.</text>
</comment>
<dbReference type="EMBL" id="FNNZ01000017">
    <property type="protein sequence ID" value="SDX21823.1"/>
    <property type="molecule type" value="Genomic_DNA"/>
</dbReference>
<dbReference type="GO" id="GO:0006282">
    <property type="term" value="P:regulation of DNA repair"/>
    <property type="evidence" value="ECO:0007669"/>
    <property type="project" value="UniProtKB-UniRule"/>
</dbReference>
<evidence type="ECO:0000256" key="5">
    <source>
        <dbReference type="HAMAP-Rule" id="MF_01114"/>
    </source>
</evidence>
<sequence>MEEPDPAAQIADRARRLLATREHSRAELRRKLRSRGFDDAGIAQALDRLVAEGALDEGRMVEQYVAERAAKGFGPLRIRSELYEKGLPDTLVDPHLDAMRDDWVAYMAEIYDRRFGSEPPPDRAEYARRGRFLEQRGFPPEMIRRFLRWPD</sequence>
<accession>A0A1H2ZWL5</accession>
<evidence type="ECO:0000256" key="2">
    <source>
        <dbReference type="ARBA" id="ARBA00009695"/>
    </source>
</evidence>
<evidence type="ECO:0000259" key="8">
    <source>
        <dbReference type="Pfam" id="PF21982"/>
    </source>
</evidence>
<dbReference type="InterPro" id="IPR053925">
    <property type="entry name" value="RecX_HTH_3rd"/>
</dbReference>
<feature type="domain" description="RecX first three-helical" evidence="8">
    <location>
        <begin position="13"/>
        <end position="49"/>
    </location>
</feature>
<dbReference type="GO" id="GO:0005737">
    <property type="term" value="C:cytoplasm"/>
    <property type="evidence" value="ECO:0007669"/>
    <property type="project" value="UniProtKB-SubCell"/>
</dbReference>
<dbReference type="InterPro" id="IPR036388">
    <property type="entry name" value="WH-like_DNA-bd_sf"/>
</dbReference>
<dbReference type="Pfam" id="PF21981">
    <property type="entry name" value="RecX_HTH3"/>
    <property type="match status" value="1"/>
</dbReference>
<evidence type="ECO:0000256" key="4">
    <source>
        <dbReference type="ARBA" id="ARBA00022490"/>
    </source>
</evidence>
<reference evidence="10" key="1">
    <citation type="submission" date="2016-10" db="EMBL/GenBank/DDBJ databases">
        <authorList>
            <person name="Varghese N."/>
            <person name="Submissions S."/>
        </authorList>
    </citation>
    <scope>NUCLEOTIDE SEQUENCE [LARGE SCALE GENOMIC DNA]</scope>
    <source>
        <strain evidence="10">DSM 217</strain>
    </source>
</reference>
<dbReference type="RefSeq" id="WP_093034876.1">
    <property type="nucleotide sequence ID" value="NZ_FNNZ01000017.1"/>
</dbReference>
<dbReference type="PANTHER" id="PTHR33602:SF1">
    <property type="entry name" value="REGULATORY PROTEIN RECX FAMILY PROTEIN"/>
    <property type="match status" value="1"/>
</dbReference>
<organism evidence="9 10">
    <name type="scientific">Thiocapsa roseopersicina</name>
    <dbReference type="NCBI Taxonomy" id="1058"/>
    <lineage>
        <taxon>Bacteria</taxon>
        <taxon>Pseudomonadati</taxon>
        <taxon>Pseudomonadota</taxon>
        <taxon>Gammaproteobacteria</taxon>
        <taxon>Chromatiales</taxon>
        <taxon>Chromatiaceae</taxon>
        <taxon>Thiocapsa</taxon>
    </lineage>
</organism>
<evidence type="ECO:0000313" key="10">
    <source>
        <dbReference type="Proteomes" id="UP000198816"/>
    </source>
</evidence>
<name>A0A1H2ZWL5_THIRO</name>
<feature type="domain" description="RecX third three-helical" evidence="7">
    <location>
        <begin position="109"/>
        <end position="147"/>
    </location>
</feature>
<protein>
    <recommendedName>
        <fullName evidence="3 5">Regulatory protein RecX</fullName>
    </recommendedName>
</protein>